<keyword evidence="3 5" id="KW-1133">Transmembrane helix</keyword>
<evidence type="ECO:0000313" key="6">
    <source>
        <dbReference type="Proteomes" id="UP000515146"/>
    </source>
</evidence>
<comment type="similarity">
    <text evidence="5">Belongs to the BCAP29/BCAP31 family.</text>
</comment>
<keyword evidence="5" id="KW-0256">Endoplasmic reticulum</keyword>
<evidence type="ECO:0000256" key="4">
    <source>
        <dbReference type="ARBA" id="ARBA00023136"/>
    </source>
</evidence>
<gene>
    <name evidence="7" type="primary">LOC113789572</name>
</gene>
<evidence type="ECO:0000256" key="3">
    <source>
        <dbReference type="ARBA" id="ARBA00022989"/>
    </source>
</evidence>
<feature type="transmembrane region" description="Helical" evidence="5">
    <location>
        <begin position="48"/>
        <end position="64"/>
    </location>
</feature>
<dbReference type="FunCoup" id="A0A6P6XQ38">
    <property type="interactions" value="995"/>
</dbReference>
<dbReference type="PANTHER" id="PTHR12701">
    <property type="entry name" value="BCR-ASSOCIATED PROTEIN, BAP"/>
    <property type="match status" value="1"/>
</dbReference>
<dbReference type="InParanoid" id="A0A6P6XQ38"/>
<reference evidence="7" key="1">
    <citation type="submission" date="2025-08" db="UniProtKB">
        <authorList>
            <consortium name="RefSeq"/>
        </authorList>
    </citation>
    <scope>IDENTIFICATION</scope>
    <source>
        <strain evidence="7">Airmid</strain>
    </source>
</reference>
<keyword evidence="5" id="KW-0653">Protein transport</keyword>
<dbReference type="OMA" id="CEGQKDK"/>
<keyword evidence="6" id="KW-1185">Reference proteome</keyword>
<organism evidence="6 7">
    <name type="scientific">Dermatophagoides pteronyssinus</name>
    <name type="common">European house dust mite</name>
    <dbReference type="NCBI Taxonomy" id="6956"/>
    <lineage>
        <taxon>Eukaryota</taxon>
        <taxon>Metazoa</taxon>
        <taxon>Ecdysozoa</taxon>
        <taxon>Arthropoda</taxon>
        <taxon>Chelicerata</taxon>
        <taxon>Arachnida</taxon>
        <taxon>Acari</taxon>
        <taxon>Acariformes</taxon>
        <taxon>Sarcoptiformes</taxon>
        <taxon>Astigmata</taxon>
        <taxon>Psoroptidia</taxon>
        <taxon>Analgoidea</taxon>
        <taxon>Pyroglyphidae</taxon>
        <taxon>Dermatophagoidinae</taxon>
        <taxon>Dermatophagoides</taxon>
    </lineage>
</organism>
<dbReference type="GO" id="GO:0005789">
    <property type="term" value="C:endoplasmic reticulum membrane"/>
    <property type="evidence" value="ECO:0007669"/>
    <property type="project" value="UniProtKB-SubCell"/>
</dbReference>
<accession>A0A6P6XQ38</accession>
<keyword evidence="4 5" id="KW-0472">Membrane</keyword>
<comment type="subcellular location">
    <subcellularLocation>
        <location evidence="5">Endoplasmic reticulum membrane</location>
        <topology evidence="5">Multi-pass membrane protein</topology>
    </subcellularLocation>
    <subcellularLocation>
        <location evidence="1">Membrane</location>
        <topology evidence="1">Multi-pass membrane protein</topology>
    </subcellularLocation>
</comment>
<protein>
    <recommendedName>
        <fullName evidence="5">Endoplasmic reticulum transmembrane protein</fullName>
    </recommendedName>
</protein>
<dbReference type="Proteomes" id="UP000515146">
    <property type="component" value="Unplaced"/>
</dbReference>
<dbReference type="GO" id="GO:0006888">
    <property type="term" value="P:endoplasmic reticulum to Golgi vesicle-mediated transport"/>
    <property type="evidence" value="ECO:0007669"/>
    <property type="project" value="UniProtKB-UniRule"/>
</dbReference>
<feature type="transmembrane region" description="Helical" evidence="5">
    <location>
        <begin position="104"/>
        <end position="121"/>
    </location>
</feature>
<dbReference type="Gene3D" id="1.20.5.110">
    <property type="match status" value="1"/>
</dbReference>
<sequence length="232" mass="26620">MSLQWTLIATFLYIEIALIVLMLLSIIRPRFWRSFFQSRFMKAVAAQSNLYLVAFIGVLLLFFVESVREFHKYSSKLNTNDRMYVGSSAFYEDQMRVFRGQRNFYISGFALLCVFIIKRLIRLLGEMAQLKADSEASIRQARNAAELASQTLSASTSSSKSSLSGDKNDQIPLEKENAALKETIEELEKKLKKAQTDLKAMERQSVNTNKAFDEMAEKLARYEKSSDSRKDK</sequence>
<name>A0A6P6XQ38_DERPT</name>
<evidence type="ECO:0000256" key="1">
    <source>
        <dbReference type="ARBA" id="ARBA00004141"/>
    </source>
</evidence>
<dbReference type="KEGG" id="dpte:113789572"/>
<dbReference type="InterPro" id="IPR008417">
    <property type="entry name" value="BAP29/BAP31"/>
</dbReference>
<keyword evidence="2 5" id="KW-0812">Transmembrane</keyword>
<dbReference type="RefSeq" id="XP_027194928.1">
    <property type="nucleotide sequence ID" value="XM_027339127.1"/>
</dbReference>
<proteinExistence type="inferred from homology"/>
<feature type="transmembrane region" description="Helical" evidence="5">
    <location>
        <begin position="6"/>
        <end position="27"/>
    </location>
</feature>
<dbReference type="AlphaFoldDB" id="A0A6P6XQ38"/>
<evidence type="ECO:0000313" key="7">
    <source>
        <dbReference type="RefSeq" id="XP_027194928.1"/>
    </source>
</evidence>
<dbReference type="GeneID" id="113789572"/>
<keyword evidence="5" id="KW-0813">Transport</keyword>
<comment type="function">
    <text evidence="5">May play a role in anterograde transport of membrane proteins from the endoplasmic reticulum to the Golgi.</text>
</comment>
<keyword evidence="5" id="KW-0931">ER-Golgi transport</keyword>
<evidence type="ECO:0000256" key="2">
    <source>
        <dbReference type="ARBA" id="ARBA00022692"/>
    </source>
</evidence>
<dbReference type="PANTHER" id="PTHR12701:SF20">
    <property type="entry name" value="ENDOPLASMIC RETICULUM TRANSMEMBRANE PROTEIN"/>
    <property type="match status" value="1"/>
</dbReference>
<dbReference type="GO" id="GO:0070973">
    <property type="term" value="P:protein localization to endoplasmic reticulum exit site"/>
    <property type="evidence" value="ECO:0007669"/>
    <property type="project" value="UniProtKB-UniRule"/>
</dbReference>
<dbReference type="OrthoDB" id="6500863at2759"/>
<dbReference type="GO" id="GO:0006886">
    <property type="term" value="P:intracellular protein transport"/>
    <property type="evidence" value="ECO:0007669"/>
    <property type="project" value="UniProtKB-UniRule"/>
</dbReference>
<evidence type="ECO:0000256" key="5">
    <source>
        <dbReference type="RuleBase" id="RU367026"/>
    </source>
</evidence>
<dbReference type="Pfam" id="PF05529">
    <property type="entry name" value="Bap31"/>
    <property type="match status" value="1"/>
</dbReference>
<dbReference type="InterPro" id="IPR040463">
    <property type="entry name" value="BAP29/BAP31_N"/>
</dbReference>